<organism evidence="1 2">
    <name type="scientific">Solirubrobacter deserti</name>
    <dbReference type="NCBI Taxonomy" id="2282478"/>
    <lineage>
        <taxon>Bacteria</taxon>
        <taxon>Bacillati</taxon>
        <taxon>Actinomycetota</taxon>
        <taxon>Thermoleophilia</taxon>
        <taxon>Solirubrobacterales</taxon>
        <taxon>Solirubrobacteraceae</taxon>
        <taxon>Solirubrobacter</taxon>
    </lineage>
</organism>
<dbReference type="Proteomes" id="UP001147700">
    <property type="component" value="Unassembled WGS sequence"/>
</dbReference>
<sequence length="128" mass="14017">MQALPDWPEKTVTVLSTGSGAPHAIPVSTAVRRGPRELAFALALRRESLARLREDARCAVTILAQGLSITVHGRATVERELERIAVVRVDVESIQDHASPRFEIDAGVAWHWTSEEAAQGDEETRNAL</sequence>
<reference evidence="1" key="1">
    <citation type="submission" date="2022-10" db="EMBL/GenBank/DDBJ databases">
        <title>The WGS of Solirubrobacter sp. CPCC 204708.</title>
        <authorList>
            <person name="Jiang Z."/>
        </authorList>
    </citation>
    <scope>NUCLEOTIDE SEQUENCE</scope>
    <source>
        <strain evidence="1">CPCC 204708</strain>
    </source>
</reference>
<evidence type="ECO:0008006" key="3">
    <source>
        <dbReference type="Google" id="ProtNLM"/>
    </source>
</evidence>
<dbReference type="EMBL" id="JAPCID010000053">
    <property type="protein sequence ID" value="MDA0141292.1"/>
    <property type="molecule type" value="Genomic_DNA"/>
</dbReference>
<keyword evidence="2" id="KW-1185">Reference proteome</keyword>
<dbReference type="RefSeq" id="WP_202955180.1">
    <property type="nucleotide sequence ID" value="NZ_JAPCID010000053.1"/>
</dbReference>
<comment type="caution">
    <text evidence="1">The sequence shown here is derived from an EMBL/GenBank/DDBJ whole genome shotgun (WGS) entry which is preliminary data.</text>
</comment>
<name>A0ABT4RRV0_9ACTN</name>
<gene>
    <name evidence="1" type="ORF">OJ962_27590</name>
</gene>
<evidence type="ECO:0000313" key="1">
    <source>
        <dbReference type="EMBL" id="MDA0141292.1"/>
    </source>
</evidence>
<proteinExistence type="predicted"/>
<dbReference type="Gene3D" id="2.30.110.10">
    <property type="entry name" value="Electron Transport, Fmn-binding Protein, Chain A"/>
    <property type="match status" value="1"/>
</dbReference>
<dbReference type="InterPro" id="IPR012349">
    <property type="entry name" value="Split_barrel_FMN-bd"/>
</dbReference>
<dbReference type="SUPFAM" id="SSF50475">
    <property type="entry name" value="FMN-binding split barrel"/>
    <property type="match status" value="1"/>
</dbReference>
<protein>
    <recommendedName>
        <fullName evidence="3">Pyridoxamine 5'-phosphate oxidase putative domain-containing protein</fullName>
    </recommendedName>
</protein>
<accession>A0ABT4RRV0</accession>
<evidence type="ECO:0000313" key="2">
    <source>
        <dbReference type="Proteomes" id="UP001147700"/>
    </source>
</evidence>